<dbReference type="EMBL" id="JASBWT010000013">
    <property type="protein sequence ID" value="KAJ9099296.1"/>
    <property type="molecule type" value="Genomic_DNA"/>
</dbReference>
<evidence type="ECO:0000313" key="2">
    <source>
        <dbReference type="Proteomes" id="UP001227268"/>
    </source>
</evidence>
<evidence type="ECO:0000313" key="1">
    <source>
        <dbReference type="EMBL" id="KAJ9099296.1"/>
    </source>
</evidence>
<dbReference type="Proteomes" id="UP001227268">
    <property type="component" value="Unassembled WGS sequence"/>
</dbReference>
<organism evidence="1 2">
    <name type="scientific">Naganishia friedmannii</name>
    <dbReference type="NCBI Taxonomy" id="89922"/>
    <lineage>
        <taxon>Eukaryota</taxon>
        <taxon>Fungi</taxon>
        <taxon>Dikarya</taxon>
        <taxon>Basidiomycota</taxon>
        <taxon>Agaricomycotina</taxon>
        <taxon>Tremellomycetes</taxon>
        <taxon>Filobasidiales</taxon>
        <taxon>Filobasidiaceae</taxon>
        <taxon>Naganishia</taxon>
    </lineage>
</organism>
<reference evidence="1" key="1">
    <citation type="submission" date="2023-04" db="EMBL/GenBank/DDBJ databases">
        <title>Draft Genome sequencing of Naganishia species isolated from polar environments using Oxford Nanopore Technology.</title>
        <authorList>
            <person name="Leo P."/>
            <person name="Venkateswaran K."/>
        </authorList>
    </citation>
    <scope>NUCLEOTIDE SEQUENCE</scope>
    <source>
        <strain evidence="1">MNA-CCFEE 5423</strain>
    </source>
</reference>
<proteinExistence type="predicted"/>
<comment type="caution">
    <text evidence="1">The sequence shown here is derived from an EMBL/GenBank/DDBJ whole genome shotgun (WGS) entry which is preliminary data.</text>
</comment>
<gene>
    <name evidence="1" type="ORF">QFC21_004177</name>
</gene>
<accession>A0ACC2VL08</accession>
<name>A0ACC2VL08_9TREE</name>
<keyword evidence="2" id="KW-1185">Reference proteome</keyword>
<sequence length="206" mass="22953">MLASRWLFPRQVTKPRLAAFTTSSRCGRDLHAKYRYRPPTRVQEQQEEYLTASTIPVTSSIQAVPPPTESSTPNQEKLHDEPFVGRKATPLPAMQPLHHEQPKEVRPRAEEIHNCVYTLYADDLLAFNESLANALTALRTSGTPPSTWPAEICAFAEKGRAAGDDSAAAFGSPRRAPGEQAEMVTREEIMRDVLEDVDPALRAFLE</sequence>
<protein>
    <submittedName>
        <fullName evidence="1">Uncharacterized protein</fullName>
    </submittedName>
</protein>